<accession>A0A2A2L3F7</accession>
<keyword evidence="3" id="KW-1185">Reference proteome</keyword>
<protein>
    <submittedName>
        <fullName evidence="2">Uncharacterized protein</fullName>
    </submittedName>
</protein>
<gene>
    <name evidence="2" type="ORF">WR25_12764</name>
</gene>
<keyword evidence="1" id="KW-0175">Coiled coil</keyword>
<sequence length="638" mass="74535">MYELIKLSNLEKQIYICLLEIIFTRIIGRYLKKVEFQQRPLNFFENSVITVALQGMAASQIFSFLIMDYCFVTKDGIIALDVLSFIIASRNLYSCVMSPKIANSFLEKIKTEMDAARENLMEEVKKHYKEKTNVAKESLKKLEDRFKGLTNPLANQEQSQASEAEIRETKAKIAEQYEAIEKLQLDFIGENRRQLDAYENVLKVCRQRIKETKKVRDENRMAELEKNESLYQKRIEQYTKETEESQQKYLNDKGAVIKDKGAKKEYLKFIENSKKNLGKNTLIDQNGRIIRAVTSMDAERVFYLVSKTKSTVRFAFGLVANTESVIRFPGEEDIILYFNEEFRVHPSALEQMDVIPDGRKKDDLKNMLELTQKFNAEVKTKENTGNYLTKKETRDYLKKIGDLLKKEEYRFISDTEIEVFIKETLNNKLTKLADKQKSYFENLKPEVVYRLRQVVEDDDRLDSKSMQVVVKLAEERGVANDPREIANCIEIVKIHMNDRVKELRANAQQNQPMGDTAVTEEDAEKLERVKEAKAKHEKQKKELNDEFNTNIEKLKKALDNGEIDGRSHDTERKKLYKQRDGEKEKMIAEFRKVLEVNRIKQLKQPNKKDLYAGILYNLLETNSEQMRALNNKISEKIA</sequence>
<feature type="coiled-coil region" evidence="1">
    <location>
        <begin position="106"/>
        <end position="241"/>
    </location>
</feature>
<dbReference type="Proteomes" id="UP000218231">
    <property type="component" value="Unassembled WGS sequence"/>
</dbReference>
<feature type="non-terminal residue" evidence="2">
    <location>
        <position position="638"/>
    </location>
</feature>
<evidence type="ECO:0000256" key="1">
    <source>
        <dbReference type="SAM" id="Coils"/>
    </source>
</evidence>
<comment type="caution">
    <text evidence="2">The sequence shown here is derived from an EMBL/GenBank/DDBJ whole genome shotgun (WGS) entry which is preliminary data.</text>
</comment>
<dbReference type="AlphaFoldDB" id="A0A2A2L3F7"/>
<proteinExistence type="predicted"/>
<evidence type="ECO:0000313" key="3">
    <source>
        <dbReference type="Proteomes" id="UP000218231"/>
    </source>
</evidence>
<dbReference type="EMBL" id="LIAE01007230">
    <property type="protein sequence ID" value="PAV80655.1"/>
    <property type="molecule type" value="Genomic_DNA"/>
</dbReference>
<dbReference type="OrthoDB" id="5838152at2759"/>
<organism evidence="2 3">
    <name type="scientific">Diploscapter pachys</name>
    <dbReference type="NCBI Taxonomy" id="2018661"/>
    <lineage>
        <taxon>Eukaryota</taxon>
        <taxon>Metazoa</taxon>
        <taxon>Ecdysozoa</taxon>
        <taxon>Nematoda</taxon>
        <taxon>Chromadorea</taxon>
        <taxon>Rhabditida</taxon>
        <taxon>Rhabditina</taxon>
        <taxon>Rhabditomorpha</taxon>
        <taxon>Rhabditoidea</taxon>
        <taxon>Rhabditidae</taxon>
        <taxon>Diploscapter</taxon>
    </lineage>
</organism>
<name>A0A2A2L3F7_9BILA</name>
<feature type="coiled-coil region" evidence="1">
    <location>
        <begin position="519"/>
        <end position="564"/>
    </location>
</feature>
<evidence type="ECO:0000313" key="2">
    <source>
        <dbReference type="EMBL" id="PAV80655.1"/>
    </source>
</evidence>
<reference evidence="2 3" key="1">
    <citation type="journal article" date="2017" name="Curr. Biol.">
        <title>Genome architecture and evolution of a unichromosomal asexual nematode.</title>
        <authorList>
            <person name="Fradin H."/>
            <person name="Zegar C."/>
            <person name="Gutwein M."/>
            <person name="Lucas J."/>
            <person name="Kovtun M."/>
            <person name="Corcoran D."/>
            <person name="Baugh L.R."/>
            <person name="Kiontke K."/>
            <person name="Gunsalus K."/>
            <person name="Fitch D.H."/>
            <person name="Piano F."/>
        </authorList>
    </citation>
    <scope>NUCLEOTIDE SEQUENCE [LARGE SCALE GENOMIC DNA]</scope>
    <source>
        <strain evidence="2">PF1309</strain>
    </source>
</reference>